<sequence length="267" mass="29430">MALSGARRDGMELRIHESLEELSTDLADYISDLSEATIKERGTFCIAISGGSLVSLMRTLSQAPYIKTIEWAKWHIFWVDERVVAKNHADSNYKLAKDNFLSKIPFIPSHLHSINDSLTAEKAANEYEFVIRQLVRTRVVGVSEISDCPRFDLILLGMGCDGHVASLFPNHSVLDEENEWVSYIIDSPKPPPERITFTLPVIQSSANVAVVVTGSNKADMVHLAIDDVGPECPSVPAKMIQPINGKLLWFLDEPAASKLGGATQNSV</sequence>
<evidence type="ECO:0000313" key="8">
    <source>
        <dbReference type="Proteomes" id="UP001237642"/>
    </source>
</evidence>
<evidence type="ECO:0000256" key="2">
    <source>
        <dbReference type="ARBA" id="ARBA00004961"/>
    </source>
</evidence>
<evidence type="ECO:0000259" key="6">
    <source>
        <dbReference type="Pfam" id="PF01182"/>
    </source>
</evidence>
<protein>
    <recommendedName>
        <fullName evidence="5">Probable 6-phosphogluconolactonase</fullName>
        <ecNumber evidence="5">3.1.1.31</ecNumber>
    </recommendedName>
</protein>
<dbReference type="GO" id="GO:0005737">
    <property type="term" value="C:cytoplasm"/>
    <property type="evidence" value="ECO:0007669"/>
    <property type="project" value="UniProtKB-ARBA"/>
</dbReference>
<dbReference type="FunFam" id="3.40.50.1360:FF:000009">
    <property type="entry name" value="Probable 6-phosphogluconolactonase"/>
    <property type="match status" value="1"/>
</dbReference>
<dbReference type="InterPro" id="IPR005900">
    <property type="entry name" value="6-phosphogluconolactonase_DevB"/>
</dbReference>
<keyword evidence="4" id="KW-0378">Hydrolase</keyword>
<reference evidence="7" key="1">
    <citation type="submission" date="2023-02" db="EMBL/GenBank/DDBJ databases">
        <title>Genome of toxic invasive species Heracleum sosnowskyi carries increased number of genes despite the absence of recent whole-genome duplications.</title>
        <authorList>
            <person name="Schelkunov M."/>
            <person name="Shtratnikova V."/>
            <person name="Makarenko M."/>
            <person name="Klepikova A."/>
            <person name="Omelchenko D."/>
            <person name="Novikova G."/>
            <person name="Obukhova E."/>
            <person name="Bogdanov V."/>
            <person name="Penin A."/>
            <person name="Logacheva M."/>
        </authorList>
    </citation>
    <scope>NUCLEOTIDE SEQUENCE</scope>
    <source>
        <strain evidence="7">Hsosn_3</strain>
        <tissue evidence="7">Leaf</tissue>
    </source>
</reference>
<gene>
    <name evidence="7" type="ORF">POM88_046468</name>
</gene>
<dbReference type="InterPro" id="IPR039104">
    <property type="entry name" value="6PGL"/>
</dbReference>
<dbReference type="CDD" id="cd01400">
    <property type="entry name" value="6PGL"/>
    <property type="match status" value="1"/>
</dbReference>
<proteinExistence type="inferred from homology"/>
<dbReference type="InterPro" id="IPR037171">
    <property type="entry name" value="NagB/RpiA_transferase-like"/>
</dbReference>
<dbReference type="EC" id="3.1.1.31" evidence="5"/>
<accession>A0AAD8H927</accession>
<dbReference type="GO" id="GO:0017057">
    <property type="term" value="F:6-phosphogluconolactonase activity"/>
    <property type="evidence" value="ECO:0007669"/>
    <property type="project" value="UniProtKB-EC"/>
</dbReference>
<comment type="pathway">
    <text evidence="2">Carbohydrate degradation; pentose phosphate pathway; D-ribulose 5-phosphate from D-glucose 6-phosphate (oxidative stage): step 2/3.</text>
</comment>
<dbReference type="Pfam" id="PF01182">
    <property type="entry name" value="Glucosamine_iso"/>
    <property type="match status" value="1"/>
</dbReference>
<evidence type="ECO:0000256" key="3">
    <source>
        <dbReference type="ARBA" id="ARBA00010662"/>
    </source>
</evidence>
<dbReference type="SUPFAM" id="SSF100950">
    <property type="entry name" value="NagB/RpiA/CoA transferase-like"/>
    <property type="match status" value="1"/>
</dbReference>
<dbReference type="AlphaFoldDB" id="A0AAD8H927"/>
<dbReference type="PANTHER" id="PTHR11054:SF17">
    <property type="entry name" value="6-PHOSPHOGLUCONOLACTONASE 1-RELATED"/>
    <property type="match status" value="1"/>
</dbReference>
<dbReference type="NCBIfam" id="TIGR01198">
    <property type="entry name" value="pgl"/>
    <property type="match status" value="1"/>
</dbReference>
<reference evidence="7" key="2">
    <citation type="submission" date="2023-05" db="EMBL/GenBank/DDBJ databases">
        <authorList>
            <person name="Schelkunov M.I."/>
        </authorList>
    </citation>
    <scope>NUCLEOTIDE SEQUENCE</scope>
    <source>
        <strain evidence="7">Hsosn_3</strain>
        <tissue evidence="7">Leaf</tissue>
    </source>
</reference>
<evidence type="ECO:0000313" key="7">
    <source>
        <dbReference type="EMBL" id="KAK1361994.1"/>
    </source>
</evidence>
<comment type="similarity">
    <text evidence="3 5">Belongs to the glucosamine/galactosamine-6-phosphate isomerase family. 6-phosphogluconolactonase subfamily.</text>
</comment>
<dbReference type="Proteomes" id="UP001237642">
    <property type="component" value="Unassembled WGS sequence"/>
</dbReference>
<evidence type="ECO:0000256" key="4">
    <source>
        <dbReference type="ARBA" id="ARBA00022801"/>
    </source>
</evidence>
<organism evidence="7 8">
    <name type="scientific">Heracleum sosnowskyi</name>
    <dbReference type="NCBI Taxonomy" id="360622"/>
    <lineage>
        <taxon>Eukaryota</taxon>
        <taxon>Viridiplantae</taxon>
        <taxon>Streptophyta</taxon>
        <taxon>Embryophyta</taxon>
        <taxon>Tracheophyta</taxon>
        <taxon>Spermatophyta</taxon>
        <taxon>Magnoliopsida</taxon>
        <taxon>eudicotyledons</taxon>
        <taxon>Gunneridae</taxon>
        <taxon>Pentapetalae</taxon>
        <taxon>asterids</taxon>
        <taxon>campanulids</taxon>
        <taxon>Apiales</taxon>
        <taxon>Apiaceae</taxon>
        <taxon>Apioideae</taxon>
        <taxon>apioid superclade</taxon>
        <taxon>Tordylieae</taxon>
        <taxon>Tordyliinae</taxon>
        <taxon>Heracleum</taxon>
    </lineage>
</organism>
<keyword evidence="8" id="KW-1185">Reference proteome</keyword>
<dbReference type="PANTHER" id="PTHR11054">
    <property type="entry name" value="6-PHOSPHOGLUCONOLACTONASE"/>
    <property type="match status" value="1"/>
</dbReference>
<dbReference type="Gene3D" id="3.40.50.1360">
    <property type="match status" value="1"/>
</dbReference>
<dbReference type="GO" id="GO:0005975">
    <property type="term" value="P:carbohydrate metabolic process"/>
    <property type="evidence" value="ECO:0007669"/>
    <property type="project" value="InterPro"/>
</dbReference>
<feature type="domain" description="Glucosamine/galactosamine-6-phosphate isomerase" evidence="6">
    <location>
        <begin position="19"/>
        <end position="249"/>
    </location>
</feature>
<comment type="caution">
    <text evidence="7">The sequence shown here is derived from an EMBL/GenBank/DDBJ whole genome shotgun (WGS) entry which is preliminary data.</text>
</comment>
<dbReference type="GO" id="GO:0006098">
    <property type="term" value="P:pentose-phosphate shunt"/>
    <property type="evidence" value="ECO:0007669"/>
    <property type="project" value="InterPro"/>
</dbReference>
<comment type="catalytic activity">
    <reaction evidence="1 5">
        <text>6-phospho-D-glucono-1,5-lactone + H2O = 6-phospho-D-gluconate + H(+)</text>
        <dbReference type="Rhea" id="RHEA:12556"/>
        <dbReference type="ChEBI" id="CHEBI:15377"/>
        <dbReference type="ChEBI" id="CHEBI:15378"/>
        <dbReference type="ChEBI" id="CHEBI:57955"/>
        <dbReference type="ChEBI" id="CHEBI:58759"/>
        <dbReference type="EC" id="3.1.1.31"/>
    </reaction>
</comment>
<evidence type="ECO:0000256" key="1">
    <source>
        <dbReference type="ARBA" id="ARBA00000832"/>
    </source>
</evidence>
<dbReference type="InterPro" id="IPR006148">
    <property type="entry name" value="Glc/Gal-6P_isomerase"/>
</dbReference>
<evidence type="ECO:0000256" key="5">
    <source>
        <dbReference type="RuleBase" id="RU365095"/>
    </source>
</evidence>
<name>A0AAD8H927_9APIA</name>
<dbReference type="EMBL" id="JAUIZM010000010">
    <property type="protein sequence ID" value="KAK1361994.1"/>
    <property type="molecule type" value="Genomic_DNA"/>
</dbReference>